<dbReference type="InterPro" id="IPR017892">
    <property type="entry name" value="Pkinase_C"/>
</dbReference>
<evidence type="ECO:0000259" key="16">
    <source>
        <dbReference type="PROSITE" id="PS50011"/>
    </source>
</evidence>
<dbReference type="PROSITE" id="PS51285">
    <property type="entry name" value="AGC_KINASE_CTER"/>
    <property type="match status" value="1"/>
</dbReference>
<dbReference type="FunFam" id="3.30.200.20:FF:000013">
    <property type="entry name" value="Ribosomal protein S6 kinase"/>
    <property type="match status" value="1"/>
</dbReference>
<dbReference type="GO" id="GO:0010628">
    <property type="term" value="P:positive regulation of gene expression"/>
    <property type="evidence" value="ECO:0007669"/>
    <property type="project" value="Ensembl"/>
</dbReference>
<evidence type="ECO:0000256" key="1">
    <source>
        <dbReference type="ARBA" id="ARBA00001946"/>
    </source>
</evidence>
<comment type="catalytic activity">
    <reaction evidence="11 12">
        <text>L-seryl-[protein] + ATP = O-phospho-L-seryl-[protein] + ADP + H(+)</text>
        <dbReference type="Rhea" id="RHEA:17989"/>
        <dbReference type="Rhea" id="RHEA-COMP:9863"/>
        <dbReference type="Rhea" id="RHEA-COMP:11604"/>
        <dbReference type="ChEBI" id="CHEBI:15378"/>
        <dbReference type="ChEBI" id="CHEBI:29999"/>
        <dbReference type="ChEBI" id="CHEBI:30616"/>
        <dbReference type="ChEBI" id="CHEBI:83421"/>
        <dbReference type="ChEBI" id="CHEBI:456216"/>
        <dbReference type="EC" id="2.7.11.1"/>
    </reaction>
</comment>
<organism evidence="18 19">
    <name type="scientific">Marmota marmota marmota</name>
    <name type="common">Alpine marmot</name>
    <dbReference type="NCBI Taxonomy" id="9994"/>
    <lineage>
        <taxon>Eukaryota</taxon>
        <taxon>Metazoa</taxon>
        <taxon>Chordata</taxon>
        <taxon>Craniata</taxon>
        <taxon>Vertebrata</taxon>
        <taxon>Euteleostomi</taxon>
        <taxon>Mammalia</taxon>
        <taxon>Eutheria</taxon>
        <taxon>Euarchontoglires</taxon>
        <taxon>Glires</taxon>
        <taxon>Rodentia</taxon>
        <taxon>Sciuromorpha</taxon>
        <taxon>Sciuridae</taxon>
        <taxon>Xerinae</taxon>
        <taxon>Marmotini</taxon>
        <taxon>Marmota</taxon>
    </lineage>
</organism>
<keyword evidence="19" id="KW-1185">Reference proteome</keyword>
<dbReference type="GeneID" id="107153160"/>
<dbReference type="InterPro" id="IPR011009">
    <property type="entry name" value="Kinase-like_dom_sf"/>
</dbReference>
<dbReference type="GO" id="GO:0008285">
    <property type="term" value="P:negative regulation of cell population proliferation"/>
    <property type="evidence" value="ECO:0007669"/>
    <property type="project" value="Ensembl"/>
</dbReference>
<dbReference type="GO" id="GO:0000287">
    <property type="term" value="F:magnesium ion binding"/>
    <property type="evidence" value="ECO:0007669"/>
    <property type="project" value="InterPro"/>
</dbReference>
<dbReference type="Gene3D" id="3.30.200.20">
    <property type="entry name" value="Phosphorylase Kinase, domain 1"/>
    <property type="match status" value="2"/>
</dbReference>
<dbReference type="GeneTree" id="ENSGT00940000159956"/>
<keyword evidence="7 12" id="KW-0547">Nucleotide-binding</keyword>
<comment type="catalytic activity">
    <reaction evidence="10 12">
        <text>L-threonyl-[protein] + ATP = O-phospho-L-threonyl-[protein] + ADP + H(+)</text>
        <dbReference type="Rhea" id="RHEA:46608"/>
        <dbReference type="Rhea" id="RHEA-COMP:11060"/>
        <dbReference type="Rhea" id="RHEA-COMP:11605"/>
        <dbReference type="ChEBI" id="CHEBI:15378"/>
        <dbReference type="ChEBI" id="CHEBI:30013"/>
        <dbReference type="ChEBI" id="CHEBI:30616"/>
        <dbReference type="ChEBI" id="CHEBI:61977"/>
        <dbReference type="ChEBI" id="CHEBI:456216"/>
        <dbReference type="EC" id="2.7.11.1"/>
    </reaction>
</comment>
<dbReference type="GO" id="GO:0002035">
    <property type="term" value="P:brain renin-angiotensin system"/>
    <property type="evidence" value="ECO:0007669"/>
    <property type="project" value="Ensembl"/>
</dbReference>
<dbReference type="InterPro" id="IPR016239">
    <property type="entry name" value="Ribosomal_S6_kinase_II"/>
</dbReference>
<comment type="cofactor">
    <cofactor evidence="1 12">
        <name>Mg(2+)</name>
        <dbReference type="ChEBI" id="CHEBI:18420"/>
    </cofactor>
</comment>
<dbReference type="PANTHER" id="PTHR24351">
    <property type="entry name" value="RIBOSOMAL PROTEIN S6 KINASE"/>
    <property type="match status" value="1"/>
</dbReference>
<evidence type="ECO:0000256" key="2">
    <source>
        <dbReference type="ARBA" id="ARBA00009804"/>
    </source>
</evidence>
<dbReference type="CDD" id="cd05582">
    <property type="entry name" value="STKc_RSK_N"/>
    <property type="match status" value="1"/>
</dbReference>
<keyword evidence="6" id="KW-0677">Repeat</keyword>
<feature type="domain" description="Protein kinase" evidence="16">
    <location>
        <begin position="59"/>
        <end position="318"/>
    </location>
</feature>
<dbReference type="EC" id="2.7.11.1" evidence="12"/>
<sequence>MDLSMKKFTVRRFFSVYLRKKSRSKSSSLSRLEEEGIVKEIDISHHVKEGFEKADPSQFELLKVLGQGSYGKVFLVRKVTGSDAGQLYAMKVLRKATLKVRDRVRSKMERDILAEVNHPFIVKLHYAFQTEGKLYLILDFLRGGDLFTRLSKEVMFTEEDVKFYLAELALALDHLHGLGIIYRDLKPENILLDEEGHIKITDFGLSKEAIDHDKRAYSFCGTIEYMAPEVVNRRGHTQSADWWSFGVLMFEMLTGSLPFQGKDRKETMALILKAKLGMPQFLSSEAQSLLRALFKRNPCNRLGAGIDGVEEIKRHPFFVTIDWNKLYRKEIKPPFKPAVGRPEDTFHFDPEFTTRTPTDSPGVPPSANAHHLFRGFSFVASSLGPEPSQQDLHKAPVHPIVQQLHGNNIHFTDGYEIKEDIGVGSYSVCKRCVHKATDAEYAVKIIDKSKRDPSEEIEILLRYGQHPNIITLKDVYDDGKFVYLVMELMRGGELLDRILRQRYFSEREASDVLCTITKTMDYLHSQGVVHRDLKPSNILYMDESGNPESIRICDFGFAKQLRAENGLLMTPCYTANFVAPEVLKRQGYDAACDVWSLGILLYTMLAGFTPFANGPDDTPEEILARIGSGKYALSGGNWDSISDAAKDVVSRMLHVDPQQRLTAVQVLKHPWIVNREFLSQNQLSRQDVHLVKGAMAATYFALNRTPQAPRLEPVLSSSLAQRRGMKRLTSTRL</sequence>
<dbReference type="PROSITE" id="PS00107">
    <property type="entry name" value="PROTEIN_KINASE_ATP"/>
    <property type="match status" value="2"/>
</dbReference>
<evidence type="ECO:0000256" key="11">
    <source>
        <dbReference type="ARBA" id="ARBA00048679"/>
    </source>
</evidence>
<dbReference type="InterPro" id="IPR000961">
    <property type="entry name" value="AGC-kinase_C"/>
</dbReference>
<dbReference type="InterPro" id="IPR017441">
    <property type="entry name" value="Protein_kinase_ATP_BS"/>
</dbReference>
<feature type="binding site" evidence="14">
    <location>
        <begin position="421"/>
        <end position="429"/>
    </location>
    <ligand>
        <name>ATP</name>
        <dbReference type="ChEBI" id="CHEBI:30616"/>
    </ligand>
</feature>
<dbReference type="GO" id="GO:0035556">
    <property type="term" value="P:intracellular signal transduction"/>
    <property type="evidence" value="ECO:0007669"/>
    <property type="project" value="InterPro"/>
</dbReference>
<dbReference type="GO" id="GO:0043065">
    <property type="term" value="P:positive regulation of apoptotic process"/>
    <property type="evidence" value="ECO:0007669"/>
    <property type="project" value="Ensembl"/>
</dbReference>
<evidence type="ECO:0000256" key="4">
    <source>
        <dbReference type="ARBA" id="ARBA00022553"/>
    </source>
</evidence>
<evidence type="ECO:0000256" key="10">
    <source>
        <dbReference type="ARBA" id="ARBA00047899"/>
    </source>
</evidence>
<evidence type="ECO:0000256" key="5">
    <source>
        <dbReference type="ARBA" id="ARBA00022679"/>
    </source>
</evidence>
<feature type="binding site" evidence="14 15">
    <location>
        <position position="91"/>
    </location>
    <ligand>
        <name>ATP</name>
        <dbReference type="ChEBI" id="CHEBI:30616"/>
    </ligand>
</feature>
<dbReference type="AlphaFoldDB" id="A0A8C5Z5X4"/>
<dbReference type="GO" id="GO:0045835">
    <property type="term" value="P:negative regulation of meiotic nuclear division"/>
    <property type="evidence" value="ECO:0007669"/>
    <property type="project" value="Ensembl"/>
</dbReference>
<dbReference type="InterPro" id="IPR008271">
    <property type="entry name" value="Ser/Thr_kinase_AS"/>
</dbReference>
<evidence type="ECO:0000256" key="7">
    <source>
        <dbReference type="ARBA" id="ARBA00022741"/>
    </source>
</evidence>
<dbReference type="GO" id="GO:0060047">
    <property type="term" value="P:heart contraction"/>
    <property type="evidence" value="ECO:0007669"/>
    <property type="project" value="Ensembl"/>
</dbReference>
<dbReference type="SMART" id="SM00133">
    <property type="entry name" value="S_TK_X"/>
    <property type="match status" value="1"/>
</dbReference>
<dbReference type="FunFam" id="1.10.510.10:FF:000041">
    <property type="entry name" value="Ribosomal protein S6 kinase"/>
    <property type="match status" value="1"/>
</dbReference>
<keyword evidence="5 12" id="KW-0808">Transferase</keyword>
<dbReference type="GO" id="GO:0004711">
    <property type="term" value="F:ribosomal protein S6 kinase activity"/>
    <property type="evidence" value="ECO:0007669"/>
    <property type="project" value="Ensembl"/>
</dbReference>
<keyword evidence="8 12" id="KW-0418">Kinase</keyword>
<evidence type="ECO:0000256" key="9">
    <source>
        <dbReference type="ARBA" id="ARBA00022840"/>
    </source>
</evidence>
<dbReference type="PIRSF" id="PIRSF000606">
    <property type="entry name" value="Ribsml_S6_kin_2"/>
    <property type="match status" value="1"/>
</dbReference>
<keyword evidence="4" id="KW-0597">Phosphoprotein</keyword>
<comment type="similarity">
    <text evidence="2 12">Belongs to the protein kinase superfamily. AGC Ser/Thr protein kinase family. S6 kinase subfamily.</text>
</comment>
<dbReference type="Proteomes" id="UP000694407">
    <property type="component" value="Unplaced"/>
</dbReference>
<evidence type="ECO:0000256" key="6">
    <source>
        <dbReference type="ARBA" id="ARBA00022737"/>
    </source>
</evidence>
<feature type="domain" description="AGC-kinase C-terminal" evidence="17">
    <location>
        <begin position="319"/>
        <end position="388"/>
    </location>
</feature>
<dbReference type="RefSeq" id="XP_048661788.1">
    <property type="nucleotide sequence ID" value="XM_048805831.1"/>
</dbReference>
<evidence type="ECO:0000256" key="8">
    <source>
        <dbReference type="ARBA" id="ARBA00022777"/>
    </source>
</evidence>
<dbReference type="InterPro" id="IPR000719">
    <property type="entry name" value="Prot_kinase_dom"/>
</dbReference>
<dbReference type="FunFam" id="1.10.510.10:FF:000010">
    <property type="entry name" value="Ribosomal protein S6 kinase"/>
    <property type="match status" value="1"/>
</dbReference>
<evidence type="ECO:0000313" key="18">
    <source>
        <dbReference type="Ensembl" id="ENSMMMP00000010093.1"/>
    </source>
</evidence>
<feature type="binding site" evidence="14 15">
    <location>
        <position position="444"/>
    </location>
    <ligand>
        <name>ATP</name>
        <dbReference type="ChEBI" id="CHEBI:30616"/>
    </ligand>
</feature>
<dbReference type="GO" id="GO:0004712">
    <property type="term" value="F:protein serine/threonine/tyrosine kinase activity"/>
    <property type="evidence" value="ECO:0007669"/>
    <property type="project" value="Ensembl"/>
</dbReference>
<dbReference type="GO" id="GO:0071322">
    <property type="term" value="P:cellular response to carbohydrate stimulus"/>
    <property type="evidence" value="ECO:0007669"/>
    <property type="project" value="Ensembl"/>
</dbReference>
<dbReference type="PROSITE" id="PS00108">
    <property type="entry name" value="PROTEIN_KINASE_ST"/>
    <property type="match status" value="2"/>
</dbReference>
<reference evidence="18" key="2">
    <citation type="submission" date="2025-09" db="UniProtKB">
        <authorList>
            <consortium name="Ensembl"/>
        </authorList>
    </citation>
    <scope>IDENTIFICATION</scope>
</reference>
<evidence type="ECO:0000256" key="15">
    <source>
        <dbReference type="PROSITE-ProRule" id="PRU10141"/>
    </source>
</evidence>
<dbReference type="GO" id="GO:0007507">
    <property type="term" value="P:heart development"/>
    <property type="evidence" value="ECO:0007669"/>
    <property type="project" value="Ensembl"/>
</dbReference>
<feature type="active site" description="Proton acceptor" evidence="13">
    <location>
        <position position="532"/>
    </location>
</feature>
<evidence type="ECO:0000256" key="3">
    <source>
        <dbReference type="ARBA" id="ARBA00022527"/>
    </source>
</evidence>
<feature type="active site" description="Proton acceptor" evidence="13">
    <location>
        <position position="184"/>
    </location>
</feature>
<dbReference type="GO" id="GO:0005654">
    <property type="term" value="C:nucleoplasm"/>
    <property type="evidence" value="ECO:0007669"/>
    <property type="project" value="Ensembl"/>
</dbReference>
<dbReference type="GO" id="GO:0070613">
    <property type="term" value="P:regulation of protein processing"/>
    <property type="evidence" value="ECO:0007669"/>
    <property type="project" value="Ensembl"/>
</dbReference>
<dbReference type="PROSITE" id="PS50011">
    <property type="entry name" value="PROTEIN_KINASE_DOM"/>
    <property type="match status" value="2"/>
</dbReference>
<feature type="domain" description="Protein kinase" evidence="16">
    <location>
        <begin position="415"/>
        <end position="672"/>
    </location>
</feature>
<dbReference type="FunFam" id="3.30.200.20:FF:000121">
    <property type="entry name" value="Ribosomal protein S6 kinase"/>
    <property type="match status" value="1"/>
</dbReference>
<accession>A0A8C5Z5X4</accession>
<dbReference type="Ensembl" id="ENSMMMT00000011509.1">
    <property type="protein sequence ID" value="ENSMMMP00000010093.1"/>
    <property type="gene ID" value="ENSMMMG00000008982.1"/>
</dbReference>
<name>A0A8C5Z5X4_MARMA</name>
<dbReference type="GO" id="GO:0001556">
    <property type="term" value="P:oocyte maturation"/>
    <property type="evidence" value="ECO:0007669"/>
    <property type="project" value="Ensembl"/>
</dbReference>
<proteinExistence type="inferred from homology"/>
<dbReference type="GO" id="GO:0010659">
    <property type="term" value="P:cardiac muscle cell apoptotic process"/>
    <property type="evidence" value="ECO:0007669"/>
    <property type="project" value="Ensembl"/>
</dbReference>
<evidence type="ECO:0000256" key="14">
    <source>
        <dbReference type="PIRSR" id="PIRSR000606-51"/>
    </source>
</evidence>
<evidence type="ECO:0000256" key="12">
    <source>
        <dbReference type="PIRNR" id="PIRNR000606"/>
    </source>
</evidence>
<evidence type="ECO:0000313" key="19">
    <source>
        <dbReference type="Proteomes" id="UP000694407"/>
    </source>
</evidence>
<dbReference type="InterPro" id="IPR042766">
    <property type="entry name" value="RSK3_STKc"/>
</dbReference>
<gene>
    <name evidence="18" type="primary">RPS6KA2</name>
</gene>
<dbReference type="SUPFAM" id="SSF56112">
    <property type="entry name" value="Protein kinase-like (PK-like)"/>
    <property type="match status" value="2"/>
</dbReference>
<dbReference type="GO" id="GO:0005737">
    <property type="term" value="C:cytoplasm"/>
    <property type="evidence" value="ECO:0007669"/>
    <property type="project" value="Ensembl"/>
</dbReference>
<feature type="binding site" evidence="14">
    <location>
        <begin position="65"/>
        <end position="73"/>
    </location>
    <ligand>
        <name>ATP</name>
        <dbReference type="ChEBI" id="CHEBI:30616"/>
    </ligand>
</feature>
<reference evidence="18" key="1">
    <citation type="submission" date="2025-08" db="UniProtKB">
        <authorList>
            <consortium name="Ensembl"/>
        </authorList>
    </citation>
    <scope>IDENTIFICATION</scope>
</reference>
<dbReference type="InterPro" id="IPR041906">
    <property type="entry name" value="RSK_N"/>
</dbReference>
<keyword evidence="9 12" id="KW-0067">ATP-binding</keyword>
<protein>
    <recommendedName>
        <fullName evidence="12">Ribosomal protein S6 kinase</fullName>
        <ecNumber evidence="12">2.7.11.1</ecNumber>
    </recommendedName>
</protein>
<dbReference type="GO" id="GO:0072687">
    <property type="term" value="C:meiotic spindle"/>
    <property type="evidence" value="ECO:0007669"/>
    <property type="project" value="Ensembl"/>
</dbReference>
<dbReference type="Gene3D" id="1.10.510.10">
    <property type="entry name" value="Transferase(Phosphotransferase) domain 1"/>
    <property type="match status" value="2"/>
</dbReference>
<dbReference type="Pfam" id="PF00433">
    <property type="entry name" value="Pkinase_C"/>
    <property type="match status" value="1"/>
</dbReference>
<evidence type="ECO:0000256" key="13">
    <source>
        <dbReference type="PIRSR" id="PIRSR000606-50"/>
    </source>
</evidence>
<dbReference type="SMART" id="SM00220">
    <property type="entry name" value="S_TKc"/>
    <property type="match status" value="2"/>
</dbReference>
<dbReference type="GO" id="GO:0005524">
    <property type="term" value="F:ATP binding"/>
    <property type="evidence" value="ECO:0007669"/>
    <property type="project" value="UniProtKB-UniRule"/>
</dbReference>
<keyword evidence="3 12" id="KW-0723">Serine/threonine-protein kinase</keyword>
<evidence type="ECO:0000259" key="17">
    <source>
        <dbReference type="PROSITE" id="PS51285"/>
    </source>
</evidence>
<dbReference type="Pfam" id="PF00069">
    <property type="entry name" value="Pkinase"/>
    <property type="match status" value="2"/>
</dbReference>
<dbReference type="CDD" id="cd14178">
    <property type="entry name" value="STKc_RSK3_C"/>
    <property type="match status" value="1"/>
</dbReference>